<feature type="domain" description="Tubulin/FtsZ 2-layer sandwich" evidence="8">
    <location>
        <begin position="207"/>
        <end position="325"/>
    </location>
</feature>
<evidence type="ECO:0000256" key="2">
    <source>
        <dbReference type="ARBA" id="ARBA00022741"/>
    </source>
</evidence>
<evidence type="ECO:0000256" key="4">
    <source>
        <dbReference type="HAMAP-Rule" id="MF_00909"/>
    </source>
</evidence>
<dbReference type="GO" id="GO:0051301">
    <property type="term" value="P:cell division"/>
    <property type="evidence" value="ECO:0007669"/>
    <property type="project" value="UniProtKB-KW"/>
</dbReference>
<dbReference type="CDD" id="cd02201">
    <property type="entry name" value="FtsZ_type1"/>
    <property type="match status" value="1"/>
</dbReference>
<keyword evidence="2 4" id="KW-0547">Nucleotide-binding</keyword>
<dbReference type="EMBL" id="JBHLXE010000100">
    <property type="protein sequence ID" value="MFC0180393.1"/>
    <property type="molecule type" value="Genomic_DNA"/>
</dbReference>
<dbReference type="InterPro" id="IPR036525">
    <property type="entry name" value="Tubulin/FtsZ_GTPase_sf"/>
</dbReference>
<evidence type="ECO:0000259" key="8">
    <source>
        <dbReference type="SMART" id="SM00865"/>
    </source>
</evidence>
<comment type="subunit">
    <text evidence="4">Homodimer. Polymerizes to form a dynamic ring structure in a strictly GTP-dependent manner. Interacts directly with several other division proteins.</text>
</comment>
<dbReference type="InterPro" id="IPR000158">
    <property type="entry name" value="Cell_div_FtsZ"/>
</dbReference>
<dbReference type="RefSeq" id="WP_385877503.1">
    <property type="nucleotide sequence ID" value="NZ_JBHLXE010000100.1"/>
</dbReference>
<evidence type="ECO:0000313" key="10">
    <source>
        <dbReference type="Proteomes" id="UP001589758"/>
    </source>
</evidence>
<evidence type="ECO:0000256" key="1">
    <source>
        <dbReference type="ARBA" id="ARBA00009690"/>
    </source>
</evidence>
<dbReference type="PANTHER" id="PTHR30314">
    <property type="entry name" value="CELL DIVISION PROTEIN FTSZ-RELATED"/>
    <property type="match status" value="1"/>
</dbReference>
<dbReference type="SMART" id="SM00865">
    <property type="entry name" value="Tubulin_C"/>
    <property type="match status" value="1"/>
</dbReference>
<feature type="binding site" evidence="4">
    <location>
        <begin position="21"/>
        <end position="25"/>
    </location>
    <ligand>
        <name>GTP</name>
        <dbReference type="ChEBI" id="CHEBI:37565"/>
    </ligand>
</feature>
<dbReference type="InterPro" id="IPR008280">
    <property type="entry name" value="Tub_FtsZ_C"/>
</dbReference>
<dbReference type="Gene3D" id="3.30.1330.20">
    <property type="entry name" value="Tubulin/FtsZ, C-terminal domain"/>
    <property type="match status" value="1"/>
</dbReference>
<keyword evidence="4 6" id="KW-0132">Cell division</keyword>
<dbReference type="InterPro" id="IPR024757">
    <property type="entry name" value="FtsZ_C"/>
</dbReference>
<accession>A0ABV6CBM8</accession>
<gene>
    <name evidence="4 9" type="primary">ftsZ</name>
    <name evidence="9" type="ORF">ACFFIT_09930</name>
</gene>
<dbReference type="PROSITE" id="PS01134">
    <property type="entry name" value="FTSZ_1"/>
    <property type="match status" value="1"/>
</dbReference>
<dbReference type="InterPro" id="IPR003008">
    <property type="entry name" value="Tubulin_FtsZ_GTPase"/>
</dbReference>
<dbReference type="PROSITE" id="PS01135">
    <property type="entry name" value="FTSZ_2"/>
    <property type="match status" value="1"/>
</dbReference>
<dbReference type="InterPro" id="IPR037103">
    <property type="entry name" value="Tubulin/FtsZ-like_C"/>
</dbReference>
<evidence type="ECO:0000256" key="3">
    <source>
        <dbReference type="ARBA" id="ARBA00023134"/>
    </source>
</evidence>
<feature type="binding site" evidence="4">
    <location>
        <position position="187"/>
    </location>
    <ligand>
        <name>GTP</name>
        <dbReference type="ChEBI" id="CHEBI:37565"/>
    </ligand>
</feature>
<keyword evidence="4 6" id="KW-0717">Septation</keyword>
<dbReference type="SUPFAM" id="SSF55307">
    <property type="entry name" value="Tubulin C-terminal domain-like"/>
    <property type="match status" value="1"/>
</dbReference>
<dbReference type="InterPro" id="IPR018316">
    <property type="entry name" value="Tubulin/FtsZ_2-layer-sand-dom"/>
</dbReference>
<reference evidence="9 10" key="1">
    <citation type="submission" date="2024-09" db="EMBL/GenBank/DDBJ databases">
        <authorList>
            <person name="Sun Q."/>
            <person name="Mori K."/>
        </authorList>
    </citation>
    <scope>NUCLEOTIDE SEQUENCE [LARGE SCALE GENOMIC DNA]</scope>
    <source>
        <strain evidence="9 10">CCM 8545</strain>
    </source>
</reference>
<feature type="binding site" evidence="4">
    <location>
        <begin position="108"/>
        <end position="110"/>
    </location>
    <ligand>
        <name>GTP</name>
        <dbReference type="ChEBI" id="CHEBI:37565"/>
    </ligand>
</feature>
<comment type="caution">
    <text evidence="9">The sequence shown here is derived from an EMBL/GenBank/DDBJ whole genome shotgun (WGS) entry which is preliminary data.</text>
</comment>
<dbReference type="Pfam" id="PF12327">
    <property type="entry name" value="FtsZ_C"/>
    <property type="match status" value="1"/>
</dbReference>
<sequence>MFEPVESSSQEAVIKVIGVGGGGGNAVEHMIREHIEGVEFFIVNTDAQALRKSAVTQAIQIGTGVTKGLGAGADPEVGRISAEENREAIKHALEGADMVFIAAGMGGGTGTGAAPVVASIAKELGILTVAVVTKPFNFEGPKRTAHAEKGIAELSQYVDSLITIPNDKLLKVLGKNITLIEAFGAANDVLRSAVQGIAELITRPGLMNVDFADVKTVMSEMGYAMMGSATASGEDRAEIAAQKATQSPLLDDIELSGVKGVLVNITAGFDFRMDECEIVGNTIKAFTSEYSTVVIGMALDPEMEDEIKVTVVATGINMTKPAENQVVVNGLGKLQSDLAQRGMDNRPMGGSNYYDSQPKSMERAVGAPDTTREGDMVDVIPTFVRKQAN</sequence>
<feature type="binding site" evidence="4">
    <location>
        <position position="143"/>
    </location>
    <ligand>
        <name>GTP</name>
        <dbReference type="ChEBI" id="CHEBI:37565"/>
    </ligand>
</feature>
<feature type="binding site" evidence="4">
    <location>
        <position position="139"/>
    </location>
    <ligand>
        <name>GTP</name>
        <dbReference type="ChEBI" id="CHEBI:37565"/>
    </ligand>
</feature>
<comment type="similarity">
    <text evidence="1 4 6">Belongs to the FtsZ family.</text>
</comment>
<dbReference type="NCBIfam" id="TIGR00065">
    <property type="entry name" value="ftsZ"/>
    <property type="match status" value="1"/>
</dbReference>
<dbReference type="PANTHER" id="PTHR30314:SF3">
    <property type="entry name" value="MITOCHONDRIAL DIVISION PROTEIN FSZA"/>
    <property type="match status" value="1"/>
</dbReference>
<comment type="subcellular location">
    <subcellularLocation>
        <location evidence="4">Cytoplasm</location>
    </subcellularLocation>
    <text evidence="4">Assembles at midcell at the inner surface of the cytoplasmic membrane.</text>
</comment>
<name>A0ABV6CBM8_9GAMM</name>
<dbReference type="SMART" id="SM00864">
    <property type="entry name" value="Tubulin"/>
    <property type="match status" value="1"/>
</dbReference>
<dbReference type="SUPFAM" id="SSF52490">
    <property type="entry name" value="Tubulin nucleotide-binding domain-like"/>
    <property type="match status" value="1"/>
</dbReference>
<dbReference type="Pfam" id="PF00091">
    <property type="entry name" value="Tubulin"/>
    <property type="match status" value="1"/>
</dbReference>
<keyword evidence="10" id="KW-1185">Reference proteome</keyword>
<dbReference type="InterPro" id="IPR020805">
    <property type="entry name" value="Cell_div_FtsZ_CS"/>
</dbReference>
<evidence type="ECO:0000259" key="7">
    <source>
        <dbReference type="SMART" id="SM00864"/>
    </source>
</evidence>
<evidence type="ECO:0000313" key="9">
    <source>
        <dbReference type="EMBL" id="MFC0180393.1"/>
    </source>
</evidence>
<evidence type="ECO:0000256" key="6">
    <source>
        <dbReference type="RuleBase" id="RU000631"/>
    </source>
</evidence>
<keyword evidence="4 6" id="KW-0131">Cell cycle</keyword>
<proteinExistence type="inferred from homology"/>
<dbReference type="Gene3D" id="3.40.50.1440">
    <property type="entry name" value="Tubulin/FtsZ, GTPase domain"/>
    <property type="match status" value="1"/>
</dbReference>
<keyword evidence="4" id="KW-0963">Cytoplasm</keyword>
<dbReference type="HAMAP" id="MF_00909">
    <property type="entry name" value="FtsZ"/>
    <property type="match status" value="1"/>
</dbReference>
<organism evidence="9 10">
    <name type="scientific">Thorsellia kenyensis</name>
    <dbReference type="NCBI Taxonomy" id="1549888"/>
    <lineage>
        <taxon>Bacteria</taxon>
        <taxon>Pseudomonadati</taxon>
        <taxon>Pseudomonadota</taxon>
        <taxon>Gammaproteobacteria</taxon>
        <taxon>Enterobacterales</taxon>
        <taxon>Thorselliaceae</taxon>
        <taxon>Thorsellia</taxon>
    </lineage>
</organism>
<dbReference type="PRINTS" id="PR00423">
    <property type="entry name" value="CELLDVISFTSZ"/>
</dbReference>
<evidence type="ECO:0000256" key="5">
    <source>
        <dbReference type="NCBIfam" id="TIGR00065"/>
    </source>
</evidence>
<dbReference type="Proteomes" id="UP001589758">
    <property type="component" value="Unassembled WGS sequence"/>
</dbReference>
<comment type="function">
    <text evidence="4 6">Essential cell division protein that forms a contractile ring structure (Z ring) at the future cell division site. The regulation of the ring assembly controls the timing and the location of cell division. One of the functions of the FtsZ ring is to recruit other cell division proteins to the septum to produce a new cell wall between the dividing cells. Binds GTP and shows GTPase activity.</text>
</comment>
<feature type="domain" description="Tubulin/FtsZ GTPase" evidence="7">
    <location>
        <begin position="13"/>
        <end position="205"/>
    </location>
</feature>
<dbReference type="InterPro" id="IPR045061">
    <property type="entry name" value="FtsZ/CetZ"/>
</dbReference>
<protein>
    <recommendedName>
        <fullName evidence="4 5">Cell division protein FtsZ</fullName>
    </recommendedName>
</protein>
<keyword evidence="3 4" id="KW-0342">GTP-binding</keyword>